<dbReference type="Gene3D" id="3.40.30.120">
    <property type="match status" value="1"/>
</dbReference>
<protein>
    <recommendedName>
        <fullName evidence="5">FAD-binding domain-containing protein</fullName>
    </recommendedName>
</protein>
<keyword evidence="7" id="KW-1185">Reference proteome</keyword>
<feature type="domain" description="FAD-binding" evidence="5">
    <location>
        <begin position="11"/>
        <end position="363"/>
    </location>
</feature>
<dbReference type="KEGG" id="psq:PUNSTDRAFT_55158"/>
<dbReference type="Gene3D" id="3.30.70.2450">
    <property type="match status" value="1"/>
</dbReference>
<accession>R7S5Y7</accession>
<keyword evidence="2" id="KW-0285">Flavoprotein</keyword>
<dbReference type="PANTHER" id="PTHR43004">
    <property type="entry name" value="TRK SYSTEM POTASSIUM UPTAKE PROTEIN"/>
    <property type="match status" value="1"/>
</dbReference>
<evidence type="ECO:0000256" key="1">
    <source>
        <dbReference type="ARBA" id="ARBA00001974"/>
    </source>
</evidence>
<comment type="cofactor">
    <cofactor evidence="1">
        <name>FAD</name>
        <dbReference type="ChEBI" id="CHEBI:57692"/>
    </cofactor>
</comment>
<dbReference type="GO" id="GO:0071949">
    <property type="term" value="F:FAD binding"/>
    <property type="evidence" value="ECO:0007669"/>
    <property type="project" value="InterPro"/>
</dbReference>
<keyword evidence="3" id="KW-0274">FAD</keyword>
<dbReference type="Gene3D" id="3.50.50.60">
    <property type="entry name" value="FAD/NAD(P)-binding domain"/>
    <property type="match status" value="1"/>
</dbReference>
<dbReference type="AlphaFoldDB" id="R7S5Y7"/>
<evidence type="ECO:0000259" key="5">
    <source>
        <dbReference type="Pfam" id="PF01494"/>
    </source>
</evidence>
<dbReference type="InterPro" id="IPR036188">
    <property type="entry name" value="FAD/NAD-bd_sf"/>
</dbReference>
<dbReference type="InterPro" id="IPR002938">
    <property type="entry name" value="FAD-bd"/>
</dbReference>
<reference evidence="7" key="1">
    <citation type="journal article" date="2012" name="Science">
        <title>The Paleozoic origin of enzymatic lignin decomposition reconstructed from 31 fungal genomes.</title>
        <authorList>
            <person name="Floudas D."/>
            <person name="Binder M."/>
            <person name="Riley R."/>
            <person name="Barry K."/>
            <person name="Blanchette R.A."/>
            <person name="Henrissat B."/>
            <person name="Martinez A.T."/>
            <person name="Otillar R."/>
            <person name="Spatafora J.W."/>
            <person name="Yadav J.S."/>
            <person name="Aerts A."/>
            <person name="Benoit I."/>
            <person name="Boyd A."/>
            <person name="Carlson A."/>
            <person name="Copeland A."/>
            <person name="Coutinho P.M."/>
            <person name="de Vries R.P."/>
            <person name="Ferreira P."/>
            <person name="Findley K."/>
            <person name="Foster B."/>
            <person name="Gaskell J."/>
            <person name="Glotzer D."/>
            <person name="Gorecki P."/>
            <person name="Heitman J."/>
            <person name="Hesse C."/>
            <person name="Hori C."/>
            <person name="Igarashi K."/>
            <person name="Jurgens J.A."/>
            <person name="Kallen N."/>
            <person name="Kersten P."/>
            <person name="Kohler A."/>
            <person name="Kuees U."/>
            <person name="Kumar T.K.A."/>
            <person name="Kuo A."/>
            <person name="LaButti K."/>
            <person name="Larrondo L.F."/>
            <person name="Lindquist E."/>
            <person name="Ling A."/>
            <person name="Lombard V."/>
            <person name="Lucas S."/>
            <person name="Lundell T."/>
            <person name="Martin R."/>
            <person name="McLaughlin D.J."/>
            <person name="Morgenstern I."/>
            <person name="Morin E."/>
            <person name="Murat C."/>
            <person name="Nagy L.G."/>
            <person name="Nolan M."/>
            <person name="Ohm R.A."/>
            <person name="Patyshakuliyeva A."/>
            <person name="Rokas A."/>
            <person name="Ruiz-Duenas F.J."/>
            <person name="Sabat G."/>
            <person name="Salamov A."/>
            <person name="Samejima M."/>
            <person name="Schmutz J."/>
            <person name="Slot J.C."/>
            <person name="St John F."/>
            <person name="Stenlid J."/>
            <person name="Sun H."/>
            <person name="Sun S."/>
            <person name="Syed K."/>
            <person name="Tsang A."/>
            <person name="Wiebenga A."/>
            <person name="Young D."/>
            <person name="Pisabarro A."/>
            <person name="Eastwood D.C."/>
            <person name="Martin F."/>
            <person name="Cullen D."/>
            <person name="Grigoriev I.V."/>
            <person name="Hibbett D.S."/>
        </authorList>
    </citation>
    <scope>NUCLEOTIDE SEQUENCE [LARGE SCALE GENOMIC DNA]</scope>
    <source>
        <strain evidence="7">HHB-11173 SS5</strain>
    </source>
</reference>
<evidence type="ECO:0000256" key="4">
    <source>
        <dbReference type="ARBA" id="ARBA00023002"/>
    </source>
</evidence>
<name>R7S5Y7_PUNST</name>
<dbReference type="InterPro" id="IPR050641">
    <property type="entry name" value="RIFMO-like"/>
</dbReference>
<dbReference type="eggNOG" id="KOG3855">
    <property type="taxonomic scope" value="Eukaryota"/>
</dbReference>
<organism evidence="6 7">
    <name type="scientific">Punctularia strigosozonata (strain HHB-11173)</name>
    <name type="common">White-rot fungus</name>
    <dbReference type="NCBI Taxonomy" id="741275"/>
    <lineage>
        <taxon>Eukaryota</taxon>
        <taxon>Fungi</taxon>
        <taxon>Dikarya</taxon>
        <taxon>Basidiomycota</taxon>
        <taxon>Agaricomycotina</taxon>
        <taxon>Agaricomycetes</taxon>
        <taxon>Corticiales</taxon>
        <taxon>Punctulariaceae</taxon>
        <taxon>Punctularia</taxon>
    </lineage>
</organism>
<keyword evidence="4" id="KW-0560">Oxidoreductase</keyword>
<sequence>MGERRSQSPSILIVGAGPTGLILALVLARNGVPFRIIEKDKTTHLGQRGPGIQARTQELLSFAGVLEDVLKIAQDLAPARMYKLGQAVPEAVAPRTQMEPSPSRPMAKGVMIGQSRLCALLTDRLAKDHGVHVETNTALRGLEQHPDKVTVSLANTGEDGTEVVETSDVDWVVGSDGARGTVRKLLGLSFHGDQHAGRWVVADVRMQKPWTDATRFQYWFGHPRERCLMVRPTEFDTPDLAQATIVGDGIDTTYLAAHPEEFLRVAHDIISDPAIKLAKVDWISEYRPSSRMVDRFSEGRVFVAGDAAHIHPPTGGQGLNSGVQDAVNLGWKLALVAKGLAPTSLLSSYNEERLPVIREVLQLAGGLWTKMRSEEMKAFKRDSAVYMLEINYRWSEAVVDERLVGEQKKESVFRAYYGNDDGVRAGDRAPEAPGLKVVRAGEGYTLHPGEETSLFKLFKLTTHTVLLFVPAATHSAAFADIQEALCGFPAGTAQVVVVLPEAFTGEPTFGEEVDLVLHDKEGHAFRHYGCPVGDGSEQTVVVVRPDSYVGAYTTKADDVHRYLKVVFGECVGEKA</sequence>
<dbReference type="RefSeq" id="XP_007387689.1">
    <property type="nucleotide sequence ID" value="XM_007387627.1"/>
</dbReference>
<dbReference type="Pfam" id="PF01494">
    <property type="entry name" value="FAD_binding_3"/>
    <property type="match status" value="1"/>
</dbReference>
<dbReference type="PANTHER" id="PTHR43004:SF19">
    <property type="entry name" value="BINDING MONOOXYGENASE, PUTATIVE (JCVI)-RELATED"/>
    <property type="match status" value="1"/>
</dbReference>
<dbReference type="SUPFAM" id="SSF51905">
    <property type="entry name" value="FAD/NAD(P)-binding domain"/>
    <property type="match status" value="1"/>
</dbReference>
<dbReference type="PRINTS" id="PR00420">
    <property type="entry name" value="RNGMNOXGNASE"/>
</dbReference>
<evidence type="ECO:0000313" key="6">
    <source>
        <dbReference type="EMBL" id="EIN05286.1"/>
    </source>
</evidence>
<dbReference type="OMA" id="DACHKHL"/>
<dbReference type="GeneID" id="18883938"/>
<dbReference type="OrthoDB" id="2690153at2759"/>
<gene>
    <name evidence="6" type="ORF">PUNSTDRAFT_55158</name>
</gene>
<evidence type="ECO:0000256" key="2">
    <source>
        <dbReference type="ARBA" id="ARBA00022630"/>
    </source>
</evidence>
<evidence type="ECO:0000313" key="7">
    <source>
        <dbReference type="Proteomes" id="UP000054196"/>
    </source>
</evidence>
<dbReference type="EMBL" id="JH687551">
    <property type="protein sequence ID" value="EIN05286.1"/>
    <property type="molecule type" value="Genomic_DNA"/>
</dbReference>
<evidence type="ECO:0000256" key="3">
    <source>
        <dbReference type="ARBA" id="ARBA00022827"/>
    </source>
</evidence>
<dbReference type="GO" id="GO:0016709">
    <property type="term" value="F:oxidoreductase activity, acting on paired donors, with incorporation or reduction of molecular oxygen, NAD(P)H as one donor, and incorporation of one atom of oxygen"/>
    <property type="evidence" value="ECO:0007669"/>
    <property type="project" value="UniProtKB-ARBA"/>
</dbReference>
<dbReference type="HOGENOM" id="CLU_009665_20_3_1"/>
<dbReference type="Proteomes" id="UP000054196">
    <property type="component" value="Unassembled WGS sequence"/>
</dbReference>
<proteinExistence type="predicted"/>